<comment type="pathway">
    <text evidence="1">Cofactor biosynthesis; tetrahydrofolate biosynthesis; 5,6,7,8-tetrahydrofolate from 7,8-dihydrofolate: step 1/1.</text>
</comment>
<evidence type="ECO:0000313" key="11">
    <source>
        <dbReference type="Proteomes" id="UP000250266"/>
    </source>
</evidence>
<evidence type="ECO:0000256" key="3">
    <source>
        <dbReference type="ARBA" id="ARBA00018886"/>
    </source>
</evidence>
<dbReference type="InterPro" id="IPR012259">
    <property type="entry name" value="DHFR"/>
</dbReference>
<accession>A0A8E2DZ72</accession>
<dbReference type="GO" id="GO:0005739">
    <property type="term" value="C:mitochondrion"/>
    <property type="evidence" value="ECO:0007669"/>
    <property type="project" value="TreeGrafter"/>
</dbReference>
<dbReference type="PRINTS" id="PR00070">
    <property type="entry name" value="DHFR"/>
</dbReference>
<feature type="region of interest" description="Disordered" evidence="8">
    <location>
        <begin position="1"/>
        <end position="50"/>
    </location>
</feature>
<dbReference type="PROSITE" id="PS00075">
    <property type="entry name" value="DHFR_1"/>
    <property type="match status" value="1"/>
</dbReference>
<dbReference type="Pfam" id="PF00186">
    <property type="entry name" value="DHFR_1"/>
    <property type="match status" value="1"/>
</dbReference>
<sequence>MTHPNVPASETPQPDPYLTPDCVFLPPLPLPQTEPQPQPSTTNPDPYATPSCVFLPPEMPPAASKSSLPLTLILAATPSLGIGWKGGLPWKGIKADMAFFARVTRRVSEEGGPVGTVVGETKNAVIMGRRTWESIPERFRPLKERVNVVVSRQGAEALGAKFGGGEGKDEVLFAASVQEALGLLENRRRDSGSATRSQIPHTERPYISRVFVIGGASIYEAALALPQTRRILLTKIGTEYDCDTVFPLDLEGEEGRKQGWVRRSKEQLEAFVGEELGEGGGVEGGVSYEFCLFEKVVE</sequence>
<comment type="similarity">
    <text evidence="7">Belongs to the dihydrofolate reductase family.</text>
</comment>
<evidence type="ECO:0000313" key="10">
    <source>
        <dbReference type="EMBL" id="OCK74278.1"/>
    </source>
</evidence>
<dbReference type="Gene3D" id="3.40.430.10">
    <property type="entry name" value="Dihydrofolate Reductase, subunit A"/>
    <property type="match status" value="1"/>
</dbReference>
<dbReference type="Proteomes" id="UP000250266">
    <property type="component" value="Unassembled WGS sequence"/>
</dbReference>
<keyword evidence="11" id="KW-1185">Reference proteome</keyword>
<dbReference type="EC" id="1.5.1.3" evidence="2"/>
<keyword evidence="6" id="KW-0560">Oxidoreductase</keyword>
<dbReference type="GO" id="GO:0046452">
    <property type="term" value="P:dihydrofolate metabolic process"/>
    <property type="evidence" value="ECO:0007669"/>
    <property type="project" value="TreeGrafter"/>
</dbReference>
<dbReference type="UniPathway" id="UPA00077">
    <property type="reaction ID" value="UER00158"/>
</dbReference>
<dbReference type="InterPro" id="IPR017925">
    <property type="entry name" value="DHFR_CS"/>
</dbReference>
<dbReference type="GO" id="GO:0006730">
    <property type="term" value="P:one-carbon metabolic process"/>
    <property type="evidence" value="ECO:0007669"/>
    <property type="project" value="UniProtKB-KW"/>
</dbReference>
<dbReference type="GO" id="GO:0046654">
    <property type="term" value="P:tetrahydrofolate biosynthetic process"/>
    <property type="evidence" value="ECO:0007669"/>
    <property type="project" value="UniProtKB-UniPathway"/>
</dbReference>
<dbReference type="InterPro" id="IPR001796">
    <property type="entry name" value="DHFR_dom"/>
</dbReference>
<feature type="compositionally biased region" description="Pro residues" evidence="8">
    <location>
        <begin position="26"/>
        <end position="38"/>
    </location>
</feature>
<gene>
    <name evidence="10" type="ORF">K432DRAFT_386900</name>
</gene>
<dbReference type="PANTHER" id="PTHR48069:SF3">
    <property type="entry name" value="DIHYDROFOLATE REDUCTASE"/>
    <property type="match status" value="1"/>
</dbReference>
<dbReference type="GO" id="GO:0004146">
    <property type="term" value="F:dihydrofolate reductase activity"/>
    <property type="evidence" value="ECO:0007669"/>
    <property type="project" value="UniProtKB-EC"/>
</dbReference>
<evidence type="ECO:0000256" key="7">
    <source>
        <dbReference type="RuleBase" id="RU004474"/>
    </source>
</evidence>
<reference evidence="10 11" key="1">
    <citation type="journal article" date="2016" name="Nat. Commun.">
        <title>Ectomycorrhizal ecology is imprinted in the genome of the dominant symbiotic fungus Cenococcum geophilum.</title>
        <authorList>
            <consortium name="DOE Joint Genome Institute"/>
            <person name="Peter M."/>
            <person name="Kohler A."/>
            <person name="Ohm R.A."/>
            <person name="Kuo A."/>
            <person name="Krutzmann J."/>
            <person name="Morin E."/>
            <person name="Arend M."/>
            <person name="Barry K.W."/>
            <person name="Binder M."/>
            <person name="Choi C."/>
            <person name="Clum A."/>
            <person name="Copeland A."/>
            <person name="Grisel N."/>
            <person name="Haridas S."/>
            <person name="Kipfer T."/>
            <person name="LaButti K."/>
            <person name="Lindquist E."/>
            <person name="Lipzen A."/>
            <person name="Maire R."/>
            <person name="Meier B."/>
            <person name="Mihaltcheva S."/>
            <person name="Molinier V."/>
            <person name="Murat C."/>
            <person name="Poggeler S."/>
            <person name="Quandt C.A."/>
            <person name="Sperisen C."/>
            <person name="Tritt A."/>
            <person name="Tisserant E."/>
            <person name="Crous P.W."/>
            <person name="Henrissat B."/>
            <person name="Nehls U."/>
            <person name="Egli S."/>
            <person name="Spatafora J.W."/>
            <person name="Grigoriev I.V."/>
            <person name="Martin F.M."/>
        </authorList>
    </citation>
    <scope>NUCLEOTIDE SEQUENCE [LARGE SCALE GENOMIC DNA]</scope>
    <source>
        <strain evidence="10 11">CBS 459.81</strain>
    </source>
</reference>
<evidence type="ECO:0000256" key="1">
    <source>
        <dbReference type="ARBA" id="ARBA00004903"/>
    </source>
</evidence>
<dbReference type="PANTHER" id="PTHR48069">
    <property type="entry name" value="DIHYDROFOLATE REDUCTASE"/>
    <property type="match status" value="1"/>
</dbReference>
<dbReference type="PROSITE" id="PS51330">
    <property type="entry name" value="DHFR_2"/>
    <property type="match status" value="1"/>
</dbReference>
<evidence type="ECO:0000256" key="4">
    <source>
        <dbReference type="ARBA" id="ARBA00022563"/>
    </source>
</evidence>
<organism evidence="10 11">
    <name type="scientific">Lepidopterella palustris CBS 459.81</name>
    <dbReference type="NCBI Taxonomy" id="1314670"/>
    <lineage>
        <taxon>Eukaryota</taxon>
        <taxon>Fungi</taxon>
        <taxon>Dikarya</taxon>
        <taxon>Ascomycota</taxon>
        <taxon>Pezizomycotina</taxon>
        <taxon>Dothideomycetes</taxon>
        <taxon>Pleosporomycetidae</taxon>
        <taxon>Mytilinidiales</taxon>
        <taxon>Argynnaceae</taxon>
        <taxon>Lepidopterella</taxon>
    </lineage>
</organism>
<name>A0A8E2DZ72_9PEZI</name>
<evidence type="ECO:0000256" key="2">
    <source>
        <dbReference type="ARBA" id="ARBA00012856"/>
    </source>
</evidence>
<evidence type="ECO:0000256" key="5">
    <source>
        <dbReference type="ARBA" id="ARBA00022857"/>
    </source>
</evidence>
<dbReference type="EMBL" id="KV745514">
    <property type="protein sequence ID" value="OCK74278.1"/>
    <property type="molecule type" value="Genomic_DNA"/>
</dbReference>
<evidence type="ECO:0000259" key="9">
    <source>
        <dbReference type="PROSITE" id="PS51330"/>
    </source>
</evidence>
<dbReference type="GO" id="GO:0050661">
    <property type="term" value="F:NADP binding"/>
    <property type="evidence" value="ECO:0007669"/>
    <property type="project" value="InterPro"/>
</dbReference>
<evidence type="ECO:0000256" key="6">
    <source>
        <dbReference type="ARBA" id="ARBA00023002"/>
    </source>
</evidence>
<keyword evidence="5" id="KW-0521">NADP</keyword>
<proteinExistence type="inferred from homology"/>
<dbReference type="AlphaFoldDB" id="A0A8E2DZ72"/>
<dbReference type="SUPFAM" id="SSF53597">
    <property type="entry name" value="Dihydrofolate reductase-like"/>
    <property type="match status" value="1"/>
</dbReference>
<dbReference type="CDD" id="cd00209">
    <property type="entry name" value="DHFR"/>
    <property type="match status" value="1"/>
</dbReference>
<dbReference type="OrthoDB" id="414698at2759"/>
<protein>
    <recommendedName>
        <fullName evidence="3">Dihydrofolate reductase</fullName>
        <ecNumber evidence="2">1.5.1.3</ecNumber>
    </recommendedName>
</protein>
<dbReference type="InterPro" id="IPR024072">
    <property type="entry name" value="DHFR-like_dom_sf"/>
</dbReference>
<dbReference type="GO" id="GO:0046655">
    <property type="term" value="P:folic acid metabolic process"/>
    <property type="evidence" value="ECO:0007669"/>
    <property type="project" value="TreeGrafter"/>
</dbReference>
<feature type="domain" description="DHFR" evidence="9">
    <location>
        <begin position="69"/>
        <end position="295"/>
    </location>
</feature>
<keyword evidence="4" id="KW-0554">One-carbon metabolism</keyword>
<evidence type="ECO:0000256" key="8">
    <source>
        <dbReference type="SAM" id="MobiDB-lite"/>
    </source>
</evidence>